<dbReference type="RefSeq" id="WP_084444227.1">
    <property type="nucleotide sequence ID" value="NZ_FWWW01000049.1"/>
</dbReference>
<sequence length="202" mass="22668">MTSRPTISEEAVILRGPLITGFSDEEFFQFCQDKPDLRVERTSDHEIVFMSPAGFLSSAHSGEVFFQLSLWNKQTRLGRVGKSSAAFVLPDKATLSPDASWLSNATWAKVPVEQRNKFLPVCPEFVVEVKSPSDRLTTLHTKMEQWLRNGVQLGFLLNTEDGTAHVYRPGQPPIEVHGFDNELSGEPVLPGFVLDLRPLREE</sequence>
<dbReference type="CDD" id="cd06260">
    <property type="entry name" value="DUF820-like"/>
    <property type="match status" value="1"/>
</dbReference>
<dbReference type="InterPro" id="IPR012296">
    <property type="entry name" value="Nuclease_put_TT1808"/>
</dbReference>
<dbReference type="InterPro" id="IPR008538">
    <property type="entry name" value="Uma2"/>
</dbReference>
<evidence type="ECO:0000259" key="1">
    <source>
        <dbReference type="Pfam" id="PF05685"/>
    </source>
</evidence>
<dbReference type="Gene3D" id="3.90.1570.10">
    <property type="entry name" value="tt1808, chain A"/>
    <property type="match status" value="1"/>
</dbReference>
<accession>A0A1W1V561</accession>
<keyword evidence="3" id="KW-1185">Reference proteome</keyword>
<dbReference type="PANTHER" id="PTHR34107">
    <property type="entry name" value="SLL0198 PROTEIN-RELATED"/>
    <property type="match status" value="1"/>
</dbReference>
<name>A0A1W1V561_9BACT</name>
<reference evidence="2 3" key="1">
    <citation type="submission" date="2017-04" db="EMBL/GenBank/DDBJ databases">
        <authorList>
            <person name="Afonso C.L."/>
            <person name="Miller P.J."/>
            <person name="Scott M.A."/>
            <person name="Spackman E."/>
            <person name="Goraichik I."/>
            <person name="Dimitrov K.M."/>
            <person name="Suarez D.L."/>
            <person name="Swayne D.E."/>
        </authorList>
    </citation>
    <scope>NUCLEOTIDE SEQUENCE [LARGE SCALE GENOMIC DNA]</scope>
    <source>
        <strain evidence="2 3">DSM 11622</strain>
    </source>
</reference>
<organism evidence="2 3">
    <name type="scientific">Hymenobacter roseosalivarius DSM 11622</name>
    <dbReference type="NCBI Taxonomy" id="645990"/>
    <lineage>
        <taxon>Bacteria</taxon>
        <taxon>Pseudomonadati</taxon>
        <taxon>Bacteroidota</taxon>
        <taxon>Cytophagia</taxon>
        <taxon>Cytophagales</taxon>
        <taxon>Hymenobacteraceae</taxon>
        <taxon>Hymenobacter</taxon>
    </lineage>
</organism>
<dbReference type="STRING" id="645990.SAMN00120144_1180"/>
<protein>
    <recommendedName>
        <fullName evidence="1">Putative restriction endonuclease domain-containing protein</fullName>
    </recommendedName>
</protein>
<dbReference type="PANTHER" id="PTHR34107:SF1">
    <property type="entry name" value="SLL0198 PROTEIN"/>
    <property type="match status" value="1"/>
</dbReference>
<proteinExistence type="predicted"/>
<feature type="domain" description="Putative restriction endonuclease" evidence="1">
    <location>
        <begin position="25"/>
        <end position="196"/>
    </location>
</feature>
<evidence type="ECO:0000313" key="3">
    <source>
        <dbReference type="Proteomes" id="UP000192266"/>
    </source>
</evidence>
<dbReference type="Pfam" id="PF05685">
    <property type="entry name" value="Uma2"/>
    <property type="match status" value="1"/>
</dbReference>
<gene>
    <name evidence="2" type="ORF">SAMN00120144_1180</name>
</gene>
<dbReference type="Proteomes" id="UP000192266">
    <property type="component" value="Unassembled WGS sequence"/>
</dbReference>
<dbReference type="EMBL" id="FWWW01000049">
    <property type="protein sequence ID" value="SMB88171.1"/>
    <property type="molecule type" value="Genomic_DNA"/>
</dbReference>
<dbReference type="AlphaFoldDB" id="A0A1W1V561"/>
<dbReference type="SUPFAM" id="SSF52980">
    <property type="entry name" value="Restriction endonuclease-like"/>
    <property type="match status" value="1"/>
</dbReference>
<dbReference type="OrthoDB" id="9799703at2"/>
<evidence type="ECO:0000313" key="2">
    <source>
        <dbReference type="EMBL" id="SMB88171.1"/>
    </source>
</evidence>
<dbReference type="InterPro" id="IPR011335">
    <property type="entry name" value="Restrct_endonuc-II-like"/>
</dbReference>